<sequence length="127" mass="13899">METSVKYLIDRTKFEPTNAVLGLTQPGSAANADMKTSVKYPINKLCRKKAKSEPEEVGEVSSEEAGEVSAEVAEEVSYDARDEGGLVERRRTTDTNSSMVLASQLGHSKIILSLGQRLNRPTKMIIL</sequence>
<reference evidence="3" key="1">
    <citation type="journal article" date="2011" name="Nat. Genet.">
        <title>The Arabidopsis lyrata genome sequence and the basis of rapid genome size change.</title>
        <authorList>
            <person name="Hu T.T."/>
            <person name="Pattyn P."/>
            <person name="Bakker E.G."/>
            <person name="Cao J."/>
            <person name="Cheng J.-F."/>
            <person name="Clark R.M."/>
            <person name="Fahlgren N."/>
            <person name="Fawcett J.A."/>
            <person name="Grimwood J."/>
            <person name="Gundlach H."/>
            <person name="Haberer G."/>
            <person name="Hollister J.D."/>
            <person name="Ossowski S."/>
            <person name="Ottilar R.P."/>
            <person name="Salamov A.A."/>
            <person name="Schneeberger K."/>
            <person name="Spannagl M."/>
            <person name="Wang X."/>
            <person name="Yang L."/>
            <person name="Nasrallah M.E."/>
            <person name="Bergelson J."/>
            <person name="Carrington J.C."/>
            <person name="Gaut B.S."/>
            <person name="Schmutz J."/>
            <person name="Mayer K.F.X."/>
            <person name="Van de Peer Y."/>
            <person name="Grigoriev I.V."/>
            <person name="Nordborg M."/>
            <person name="Weigel D."/>
            <person name="Guo Y.-L."/>
        </authorList>
    </citation>
    <scope>NUCLEOTIDE SEQUENCE [LARGE SCALE GENOMIC DNA]</scope>
    <source>
        <strain evidence="3">cv. MN47</strain>
    </source>
</reference>
<keyword evidence="3" id="KW-1185">Reference proteome</keyword>
<accession>D7KLX5</accession>
<evidence type="ECO:0000256" key="1">
    <source>
        <dbReference type="SAM" id="MobiDB-lite"/>
    </source>
</evidence>
<evidence type="ECO:0000313" key="2">
    <source>
        <dbReference type="EMBL" id="EFH70148.1"/>
    </source>
</evidence>
<evidence type="ECO:0000313" key="3">
    <source>
        <dbReference type="Proteomes" id="UP000008694"/>
    </source>
</evidence>
<feature type="compositionally biased region" description="Acidic residues" evidence="1">
    <location>
        <begin position="55"/>
        <end position="77"/>
    </location>
</feature>
<dbReference type="Proteomes" id="UP000008694">
    <property type="component" value="Unassembled WGS sequence"/>
</dbReference>
<name>D7KLX5_ARALL</name>
<dbReference type="EMBL" id="GL348713">
    <property type="protein sequence ID" value="EFH70148.1"/>
    <property type="molecule type" value="Genomic_DNA"/>
</dbReference>
<protein>
    <submittedName>
        <fullName evidence="2">Predicted protein</fullName>
    </submittedName>
</protein>
<feature type="region of interest" description="Disordered" evidence="1">
    <location>
        <begin position="51"/>
        <end position="93"/>
    </location>
</feature>
<dbReference type="HOGENOM" id="CLU_1973528_0_0_1"/>
<feature type="compositionally biased region" description="Basic and acidic residues" evidence="1">
    <location>
        <begin position="78"/>
        <end position="93"/>
    </location>
</feature>
<dbReference type="AlphaFoldDB" id="D7KLX5"/>
<dbReference type="Gramene" id="fgenesh1_pg.C_scaffold_1003209">
    <property type="protein sequence ID" value="fgenesh1_pg.C_scaffold_1003209"/>
    <property type="gene ID" value="fgenesh1_pg.C_scaffold_1003209"/>
</dbReference>
<proteinExistence type="predicted"/>
<gene>
    <name evidence="2" type="ORF">ARALYDRAFT_336644</name>
</gene>
<organism evidence="3">
    <name type="scientific">Arabidopsis lyrata subsp. lyrata</name>
    <name type="common">Lyre-leaved rock-cress</name>
    <dbReference type="NCBI Taxonomy" id="81972"/>
    <lineage>
        <taxon>Eukaryota</taxon>
        <taxon>Viridiplantae</taxon>
        <taxon>Streptophyta</taxon>
        <taxon>Embryophyta</taxon>
        <taxon>Tracheophyta</taxon>
        <taxon>Spermatophyta</taxon>
        <taxon>Magnoliopsida</taxon>
        <taxon>eudicotyledons</taxon>
        <taxon>Gunneridae</taxon>
        <taxon>Pentapetalae</taxon>
        <taxon>rosids</taxon>
        <taxon>malvids</taxon>
        <taxon>Brassicales</taxon>
        <taxon>Brassicaceae</taxon>
        <taxon>Camelineae</taxon>
        <taxon>Arabidopsis</taxon>
    </lineage>
</organism>